<accession>A0ACB8NI20</accession>
<dbReference type="EMBL" id="CM039171">
    <property type="protein sequence ID" value="KAH9797499.1"/>
    <property type="molecule type" value="Genomic_DNA"/>
</dbReference>
<sequence length="184" mass="20638">MEAPETVVVDKNKKGFYSVWAIPPDEVRARVKKLMEGLRSEFGGPQFDPHVTVVGAMSLTADDALEKFKSACNGLKAYNCTVNRVATGTFFYQWRNLAHIAVAILVTNPPHRYCLAAYMPHLSLLYGDLTDDEKKIAQEKAHKLDESIGSLSFPITRLQLWKTDTEDTTLKSWEMVAECNLSPD</sequence>
<dbReference type="Proteomes" id="UP000829398">
    <property type="component" value="Chromosome 2"/>
</dbReference>
<proteinExistence type="predicted"/>
<name>A0ACB8NI20_CITSI</name>
<keyword evidence="2" id="KW-1185">Reference proteome</keyword>
<organism evidence="1 2">
    <name type="scientific">Citrus sinensis</name>
    <name type="common">Sweet orange</name>
    <name type="synonym">Citrus aurantium var. sinensis</name>
    <dbReference type="NCBI Taxonomy" id="2711"/>
    <lineage>
        <taxon>Eukaryota</taxon>
        <taxon>Viridiplantae</taxon>
        <taxon>Streptophyta</taxon>
        <taxon>Embryophyta</taxon>
        <taxon>Tracheophyta</taxon>
        <taxon>Spermatophyta</taxon>
        <taxon>Magnoliopsida</taxon>
        <taxon>eudicotyledons</taxon>
        <taxon>Gunneridae</taxon>
        <taxon>Pentapetalae</taxon>
        <taxon>rosids</taxon>
        <taxon>malvids</taxon>
        <taxon>Sapindales</taxon>
        <taxon>Rutaceae</taxon>
        <taxon>Aurantioideae</taxon>
        <taxon>Citrus</taxon>
    </lineage>
</organism>
<evidence type="ECO:0000313" key="1">
    <source>
        <dbReference type="EMBL" id="KAH9797499.1"/>
    </source>
</evidence>
<gene>
    <name evidence="1" type="ORF">KPL71_005893</name>
</gene>
<evidence type="ECO:0000313" key="2">
    <source>
        <dbReference type="Proteomes" id="UP000829398"/>
    </source>
</evidence>
<reference evidence="2" key="1">
    <citation type="journal article" date="2023" name="Hortic. Res.">
        <title>A chromosome-level phased genome enabling allele-level studies in sweet orange: a case study on citrus Huanglongbing tolerance.</title>
        <authorList>
            <person name="Wu B."/>
            <person name="Yu Q."/>
            <person name="Deng Z."/>
            <person name="Duan Y."/>
            <person name="Luo F."/>
            <person name="Gmitter F. Jr."/>
        </authorList>
    </citation>
    <scope>NUCLEOTIDE SEQUENCE [LARGE SCALE GENOMIC DNA]</scope>
    <source>
        <strain evidence="2">cv. Valencia</strain>
    </source>
</reference>
<protein>
    <submittedName>
        <fullName evidence="1">Cyclic phosphodiesterase</fullName>
    </submittedName>
</protein>
<comment type="caution">
    <text evidence="1">The sequence shown here is derived from an EMBL/GenBank/DDBJ whole genome shotgun (WGS) entry which is preliminary data.</text>
</comment>